<dbReference type="Pfam" id="PF00571">
    <property type="entry name" value="CBS"/>
    <property type="match status" value="2"/>
</dbReference>
<dbReference type="EMBL" id="DRLF01000181">
    <property type="protein sequence ID" value="HEC06205.1"/>
    <property type="molecule type" value="Genomic_DNA"/>
</dbReference>
<sequence length="149" mass="16573">MNVEDIMTTNVRTVSSDKKLGEVVSLMCIYRYSGIPVVDDGKLVGTVSESDVLGKMFPRLEDLMDNMSTVDYEAQMDQYSDVVNVTVRDVMTPVVITVKPDMHILQAASVMVGRKFRRIPVAVGHRLLGMVSMGDVHKAIYQNTLATKF</sequence>
<dbReference type="InterPro" id="IPR051257">
    <property type="entry name" value="Diverse_CBS-Domain"/>
</dbReference>
<accession>A0A831RWR2</accession>
<dbReference type="Proteomes" id="UP000886339">
    <property type="component" value="Unassembled WGS sequence"/>
</dbReference>
<evidence type="ECO:0000259" key="3">
    <source>
        <dbReference type="PROSITE" id="PS51371"/>
    </source>
</evidence>
<dbReference type="AlphaFoldDB" id="A0A831RWR2"/>
<dbReference type="PANTHER" id="PTHR43080">
    <property type="entry name" value="CBS DOMAIN-CONTAINING PROTEIN CBSX3, MITOCHONDRIAL"/>
    <property type="match status" value="1"/>
</dbReference>
<evidence type="ECO:0000256" key="2">
    <source>
        <dbReference type="PROSITE-ProRule" id="PRU00703"/>
    </source>
</evidence>
<comment type="caution">
    <text evidence="4">The sequence shown here is derived from an EMBL/GenBank/DDBJ whole genome shotgun (WGS) entry which is preliminary data.</text>
</comment>
<dbReference type="SUPFAM" id="SSF54631">
    <property type="entry name" value="CBS-domain pair"/>
    <property type="match status" value="1"/>
</dbReference>
<dbReference type="Gene3D" id="3.10.580.10">
    <property type="entry name" value="CBS-domain"/>
    <property type="match status" value="1"/>
</dbReference>
<feature type="domain" description="CBS" evidence="3">
    <location>
        <begin position="91"/>
        <end position="147"/>
    </location>
</feature>
<protein>
    <submittedName>
        <fullName evidence="4">CBS domain-containing protein</fullName>
    </submittedName>
</protein>
<proteinExistence type="predicted"/>
<dbReference type="PROSITE" id="PS51371">
    <property type="entry name" value="CBS"/>
    <property type="match status" value="2"/>
</dbReference>
<organism evidence="4">
    <name type="scientific">Thiolapillus brandeum</name>
    <dbReference type="NCBI Taxonomy" id="1076588"/>
    <lineage>
        <taxon>Bacteria</taxon>
        <taxon>Pseudomonadati</taxon>
        <taxon>Pseudomonadota</taxon>
        <taxon>Gammaproteobacteria</taxon>
        <taxon>Chromatiales</taxon>
        <taxon>Sedimenticolaceae</taxon>
        <taxon>Thiolapillus</taxon>
    </lineage>
</organism>
<evidence type="ECO:0000256" key="1">
    <source>
        <dbReference type="ARBA" id="ARBA00023122"/>
    </source>
</evidence>
<dbReference type="InterPro" id="IPR046342">
    <property type="entry name" value="CBS_dom_sf"/>
</dbReference>
<feature type="domain" description="CBS" evidence="3">
    <location>
        <begin position="7"/>
        <end position="63"/>
    </location>
</feature>
<name>A0A831RWR2_9GAMM</name>
<gene>
    <name evidence="4" type="ORF">ENJ12_05110</name>
</gene>
<evidence type="ECO:0000313" key="4">
    <source>
        <dbReference type="EMBL" id="HEC06205.1"/>
    </source>
</evidence>
<dbReference type="InterPro" id="IPR000644">
    <property type="entry name" value="CBS_dom"/>
</dbReference>
<dbReference type="PANTHER" id="PTHR43080:SF2">
    <property type="entry name" value="CBS DOMAIN-CONTAINING PROTEIN"/>
    <property type="match status" value="1"/>
</dbReference>
<reference evidence="4" key="1">
    <citation type="journal article" date="2020" name="mSystems">
        <title>Genome- and Community-Level Interaction Insights into Carbon Utilization and Element Cycling Functions of Hydrothermarchaeota in Hydrothermal Sediment.</title>
        <authorList>
            <person name="Zhou Z."/>
            <person name="Liu Y."/>
            <person name="Xu W."/>
            <person name="Pan J."/>
            <person name="Luo Z.H."/>
            <person name="Li M."/>
        </authorList>
    </citation>
    <scope>NUCLEOTIDE SEQUENCE [LARGE SCALE GENOMIC DNA]</scope>
    <source>
        <strain evidence="4">HyVt-458</strain>
    </source>
</reference>
<keyword evidence="1 2" id="KW-0129">CBS domain</keyword>
<dbReference type="SMART" id="SM00116">
    <property type="entry name" value="CBS"/>
    <property type="match status" value="2"/>
</dbReference>